<dbReference type="Pfam" id="PF02771">
    <property type="entry name" value="Acyl-CoA_dh_N"/>
    <property type="match status" value="1"/>
</dbReference>
<evidence type="ECO:0000313" key="9">
    <source>
        <dbReference type="EMBL" id="SZX66804.1"/>
    </source>
</evidence>
<keyword evidence="5" id="KW-0560">Oxidoreductase</keyword>
<dbReference type="InterPro" id="IPR006089">
    <property type="entry name" value="Acyl-CoA_DH_CS"/>
</dbReference>
<dbReference type="InterPro" id="IPR006091">
    <property type="entry name" value="Acyl-CoA_Oxase/DH_mid-dom"/>
</dbReference>
<evidence type="ECO:0000256" key="2">
    <source>
        <dbReference type="ARBA" id="ARBA00009347"/>
    </source>
</evidence>
<dbReference type="EMBL" id="FNXT01000746">
    <property type="protein sequence ID" value="SZX66804.1"/>
    <property type="molecule type" value="Genomic_DNA"/>
</dbReference>
<keyword evidence="4 5" id="KW-0274">FAD</keyword>
<feature type="domain" description="Acyl-CoA dehydrogenase/oxidase N-terminal" evidence="8">
    <location>
        <begin position="68"/>
        <end position="179"/>
    </location>
</feature>
<dbReference type="Gene3D" id="1.10.540.10">
    <property type="entry name" value="Acyl-CoA dehydrogenase/oxidase, N-terminal domain"/>
    <property type="match status" value="1"/>
</dbReference>
<comment type="cofactor">
    <cofactor evidence="1 5">
        <name>FAD</name>
        <dbReference type="ChEBI" id="CHEBI:57692"/>
    </cofactor>
</comment>
<dbReference type="InterPro" id="IPR013786">
    <property type="entry name" value="AcylCoA_DH/ox_N"/>
</dbReference>
<dbReference type="GO" id="GO:0006635">
    <property type="term" value="P:fatty acid beta-oxidation"/>
    <property type="evidence" value="ECO:0007669"/>
    <property type="project" value="InterPro"/>
</dbReference>
<accession>A0A383VPY9</accession>
<feature type="domain" description="Acyl-CoA oxidase/dehydrogenase middle" evidence="7">
    <location>
        <begin position="183"/>
        <end position="275"/>
    </location>
</feature>
<gene>
    <name evidence="9" type="ORF">BQ4739_LOCUS7211</name>
</gene>
<evidence type="ECO:0000259" key="6">
    <source>
        <dbReference type="Pfam" id="PF00441"/>
    </source>
</evidence>
<evidence type="ECO:0000256" key="1">
    <source>
        <dbReference type="ARBA" id="ARBA00001974"/>
    </source>
</evidence>
<proteinExistence type="inferred from homology"/>
<dbReference type="InterPro" id="IPR045008">
    <property type="entry name" value="ACX4-like"/>
</dbReference>
<evidence type="ECO:0000259" key="7">
    <source>
        <dbReference type="Pfam" id="PF02770"/>
    </source>
</evidence>
<dbReference type="SUPFAM" id="SSF56645">
    <property type="entry name" value="Acyl-CoA dehydrogenase NM domain-like"/>
    <property type="match status" value="1"/>
</dbReference>
<reference evidence="9 10" key="1">
    <citation type="submission" date="2016-10" db="EMBL/GenBank/DDBJ databases">
        <authorList>
            <person name="Cai Z."/>
        </authorList>
    </citation>
    <scope>NUCLEOTIDE SEQUENCE [LARGE SCALE GENOMIC DNA]</scope>
</reference>
<dbReference type="PANTHER" id="PTHR43188:SF1">
    <property type="entry name" value="ACYL-COA DEHYDROGENASE"/>
    <property type="match status" value="1"/>
</dbReference>
<dbReference type="InterPro" id="IPR036250">
    <property type="entry name" value="AcylCo_DH-like_C"/>
</dbReference>
<keyword evidence="3 5" id="KW-0285">Flavoprotein</keyword>
<dbReference type="InterPro" id="IPR009075">
    <property type="entry name" value="AcylCo_DH/oxidase_C"/>
</dbReference>
<dbReference type="PANTHER" id="PTHR43188">
    <property type="entry name" value="ACYL-COENZYME A OXIDASE"/>
    <property type="match status" value="1"/>
</dbReference>
<dbReference type="Gene3D" id="2.40.110.10">
    <property type="entry name" value="Butyryl-CoA Dehydrogenase, subunit A, domain 2"/>
    <property type="match status" value="1"/>
</dbReference>
<dbReference type="InterPro" id="IPR037069">
    <property type="entry name" value="AcylCoA_DH/ox_N_sf"/>
</dbReference>
<dbReference type="InterPro" id="IPR046373">
    <property type="entry name" value="Acyl-CoA_Oxase/DH_mid-dom_sf"/>
</dbReference>
<sequence length="456" mass="49215">MQSNTARDRLAVLAGQLYSFDEAELLIGRQPTAAAASRGRTSAFPQATTAAEFPAAVHDALALDGLLTAEEKEVRRRVRAFAESEIAPIITEYWERADFPFELVPKMRSLNIGGGTIKGNGCAGLSITGAAMATLELARVDASCATFYLVHTFLAMLTIELMGSEEQKRALLPGMASKELAGCWALTEPSNGSDASALTCSATKVSGGWLLDGQKRWIGNGTWADVVVVFARSSVDNQVNAFVVRKGAPGFTATKIDNKIALRCVQNADMLFERCFVPDSARLPGVASFSDTNKVLAISRIMVSWLPVGMAMGAYDMAARYLRERHQFGAPLASFQLMQEKLARMLGNVQAMFLMAWRLTKLAEAGAMSHEQASLVKAWNTLRGREVVALAREVLGGNGVQADFHVAKQFCDMEAIYTYEGTYEVNVLVAGRGATGISAIKPASRANQRAKQQVQA</sequence>
<feature type="domain" description="Acyl-CoA dehydrogenase/oxidase C-terminal" evidence="6">
    <location>
        <begin position="293"/>
        <end position="433"/>
    </location>
</feature>
<dbReference type="Pfam" id="PF02770">
    <property type="entry name" value="Acyl-CoA_dh_M"/>
    <property type="match status" value="1"/>
</dbReference>
<dbReference type="Pfam" id="PF00441">
    <property type="entry name" value="Acyl-CoA_dh_1"/>
    <property type="match status" value="1"/>
</dbReference>
<dbReference type="FunFam" id="1.20.140.10:FF:000021">
    <property type="entry name" value="Acyl-coenzyme A oxidase 4, peroxisomal"/>
    <property type="match status" value="1"/>
</dbReference>
<dbReference type="SUPFAM" id="SSF47203">
    <property type="entry name" value="Acyl-CoA dehydrogenase C-terminal domain-like"/>
    <property type="match status" value="1"/>
</dbReference>
<protein>
    <submittedName>
        <fullName evidence="9">Uncharacterized protein</fullName>
    </submittedName>
</protein>
<dbReference type="STRING" id="3088.A0A383VPY9"/>
<evidence type="ECO:0000256" key="4">
    <source>
        <dbReference type="ARBA" id="ARBA00022827"/>
    </source>
</evidence>
<dbReference type="FunFam" id="2.40.110.10:FF:000013">
    <property type="entry name" value="Acyl-coenzyme A oxidase 4 peroxisomal"/>
    <property type="match status" value="1"/>
</dbReference>
<evidence type="ECO:0000256" key="3">
    <source>
        <dbReference type="ARBA" id="ARBA00022630"/>
    </source>
</evidence>
<dbReference type="PROSITE" id="PS00073">
    <property type="entry name" value="ACYL_COA_DH_2"/>
    <property type="match status" value="1"/>
</dbReference>
<dbReference type="Gene3D" id="1.20.140.10">
    <property type="entry name" value="Butyryl-CoA Dehydrogenase, subunit A, domain 3"/>
    <property type="match status" value="1"/>
</dbReference>
<keyword evidence="10" id="KW-1185">Reference proteome</keyword>
<dbReference type="GO" id="GO:0005777">
    <property type="term" value="C:peroxisome"/>
    <property type="evidence" value="ECO:0007669"/>
    <property type="project" value="TreeGrafter"/>
</dbReference>
<dbReference type="Proteomes" id="UP000256970">
    <property type="component" value="Unassembled WGS sequence"/>
</dbReference>
<dbReference type="GO" id="GO:0050660">
    <property type="term" value="F:flavin adenine dinucleotide binding"/>
    <property type="evidence" value="ECO:0007669"/>
    <property type="project" value="InterPro"/>
</dbReference>
<comment type="similarity">
    <text evidence="2 5">Belongs to the acyl-CoA dehydrogenase family.</text>
</comment>
<dbReference type="InterPro" id="IPR009100">
    <property type="entry name" value="AcylCoA_DH/oxidase_NM_dom_sf"/>
</dbReference>
<dbReference type="GO" id="GO:0003995">
    <property type="term" value="F:acyl-CoA dehydrogenase activity"/>
    <property type="evidence" value="ECO:0007669"/>
    <property type="project" value="InterPro"/>
</dbReference>
<dbReference type="PROSITE" id="PS00072">
    <property type="entry name" value="ACYL_COA_DH_1"/>
    <property type="match status" value="1"/>
</dbReference>
<evidence type="ECO:0000256" key="5">
    <source>
        <dbReference type="RuleBase" id="RU362125"/>
    </source>
</evidence>
<dbReference type="AlphaFoldDB" id="A0A383VPY9"/>
<organism evidence="9 10">
    <name type="scientific">Tetradesmus obliquus</name>
    <name type="common">Green alga</name>
    <name type="synonym">Acutodesmus obliquus</name>
    <dbReference type="NCBI Taxonomy" id="3088"/>
    <lineage>
        <taxon>Eukaryota</taxon>
        <taxon>Viridiplantae</taxon>
        <taxon>Chlorophyta</taxon>
        <taxon>core chlorophytes</taxon>
        <taxon>Chlorophyceae</taxon>
        <taxon>CS clade</taxon>
        <taxon>Sphaeropleales</taxon>
        <taxon>Scenedesmaceae</taxon>
        <taxon>Tetradesmus</taxon>
    </lineage>
</organism>
<evidence type="ECO:0000259" key="8">
    <source>
        <dbReference type="Pfam" id="PF02771"/>
    </source>
</evidence>
<evidence type="ECO:0000313" key="10">
    <source>
        <dbReference type="Proteomes" id="UP000256970"/>
    </source>
</evidence>
<name>A0A383VPY9_TETOB</name>